<proteinExistence type="predicted"/>
<name>A0ABR0S830_9HYPO</name>
<evidence type="ECO:0008006" key="3">
    <source>
        <dbReference type="Google" id="ProtNLM"/>
    </source>
</evidence>
<keyword evidence="2" id="KW-1185">Reference proteome</keyword>
<accession>A0ABR0S830</accession>
<evidence type="ECO:0000313" key="2">
    <source>
        <dbReference type="Proteomes" id="UP001338125"/>
    </source>
</evidence>
<reference evidence="1 2" key="1">
    <citation type="submission" date="2024-01" db="EMBL/GenBank/DDBJ databases">
        <title>Complete genome of Cladobotryum mycophilum ATHUM6906.</title>
        <authorList>
            <person name="Christinaki A.C."/>
            <person name="Myridakis A.I."/>
            <person name="Kouvelis V.N."/>
        </authorList>
    </citation>
    <scope>NUCLEOTIDE SEQUENCE [LARGE SCALE GENOMIC DNA]</scope>
    <source>
        <strain evidence="1 2">ATHUM6906</strain>
    </source>
</reference>
<evidence type="ECO:0000313" key="1">
    <source>
        <dbReference type="EMBL" id="KAK5988328.1"/>
    </source>
</evidence>
<gene>
    <name evidence="1" type="ORF">PT974_12478</name>
</gene>
<sequence>MFPRLITIDPDGDVLIILQSTEEVQFKVSMKHLAMASRRAKVMFEGSYTESVPQMSDGLRHWRFEPIFNPEAFEIIMNIIHAQNHKLPDKPTLDMLAHIAAIVDDLACQNAVVHFATLWLHQINPRPPSYPCLKLSQLILISSVFRNSDLFRSSTAEAILSYTGHMSTYELPIRPEILSMIEFRRNMCLGSLIEKLHELGETLGNGKQCDFDCSSMMLGSLISHARKQKLWSPKPSKPFAGFSVSSLKKTLRTFDSPTLYRAQKEVRPGERKIFWRRTNEYVGWSHPSTKENALPEHLEAHDHTLKSFIQPLLNSDTWGLSGLELSCFTFDASKSC</sequence>
<organism evidence="1 2">
    <name type="scientific">Cladobotryum mycophilum</name>
    <dbReference type="NCBI Taxonomy" id="491253"/>
    <lineage>
        <taxon>Eukaryota</taxon>
        <taxon>Fungi</taxon>
        <taxon>Dikarya</taxon>
        <taxon>Ascomycota</taxon>
        <taxon>Pezizomycotina</taxon>
        <taxon>Sordariomycetes</taxon>
        <taxon>Hypocreomycetidae</taxon>
        <taxon>Hypocreales</taxon>
        <taxon>Hypocreaceae</taxon>
        <taxon>Cladobotryum</taxon>
    </lineage>
</organism>
<comment type="caution">
    <text evidence="1">The sequence shown here is derived from an EMBL/GenBank/DDBJ whole genome shotgun (WGS) entry which is preliminary data.</text>
</comment>
<protein>
    <recommendedName>
        <fullName evidence="3">BTB domain-containing protein</fullName>
    </recommendedName>
</protein>
<dbReference type="Proteomes" id="UP001338125">
    <property type="component" value="Unassembled WGS sequence"/>
</dbReference>
<dbReference type="EMBL" id="JAVFKD010000016">
    <property type="protein sequence ID" value="KAK5988328.1"/>
    <property type="molecule type" value="Genomic_DNA"/>
</dbReference>